<keyword evidence="1" id="KW-0812">Transmembrane</keyword>
<dbReference type="AlphaFoldDB" id="A0A1D2JMZ2"/>
<comment type="caution">
    <text evidence="2">The sequence shown here is derived from an EMBL/GenBank/DDBJ whole genome shotgun (WGS) entry which is preliminary data.</text>
</comment>
<dbReference type="VEuPathDB" id="FungiDB:PADG_02835"/>
<keyword evidence="1" id="KW-0472">Membrane</keyword>
<protein>
    <recommendedName>
        <fullName evidence="4">Major facilitator superfamily transporter</fullName>
    </recommendedName>
</protein>
<sequence length="842" mass="95965">MGIKPGLLVHIGTSELEGFLADALVNVLVCIIIEKEMTRHHASSHFRDDVTQCLKLETDAEKQYYSCPSRRTSFDHDEDSAVYIDSPYDATASVEPILGCRNLPVKRKRRFHLYRVPHSVMRRICWAVFMGLLLFVAFLFRLSIAGSSFSASAVRLNPPNEKPTSAQWENFPFLTRFYGGIKTLVPRQDNVPEYPIDGMVEKIMDLPTGDGKGGESGKKAEAMRSTVFNPYPDYKSKNYIEKYGVKSDCFLDAEKKVTIPPVRHFPGIPKGFPNAAMGSNKLLGINDDVCFDRFGRLGPYGLGYGIASGGSGAGLEGDRSGVAEVWEDVPPVDFRAIKWAEAQDRCVAANSHRFSKLEHPRVDRIAAVTLGTLDARYEEEGPVTTPPKDNEDAVAANATLKLPRTAVIIRTWSEYKYNKEEIIYLRSLITELSLTSGGEYTLHFLIQVKDDNLQIWSDDETYRRVLRDSLPNEFRGMGTLWSERQMGLIYGGLEETFARDLPVHGVYRSTFMPVQYFSYRHPEYDFIWNWEMDIRYTGHWYHFFQKVSEWAREQPRKGLWERNSRFYLPSVHGSWEDFRQMTRVQTEIGTDSANNMWARPAKSHPKIRPEAIKADKPIWGPERPHEQDIFEVDGEGIPPTTYEKDNYVWGVGEDADLIVFNPLYDPVGTTWLLRDDVTGYNKEDGGPPRRAAIVAASRLSRKLLTTMHLETSMKRHTMFSEMWPATTALHHGLKAVFAPHSVYIDRRWPIKHLESTFNAGRNGATGASRISVFGDREHNFRGTTWFYSAIHSANLWRRWLGYRVDGGGGEEYELATEGRMCLPPILLHPIKDIEMIVESVDR</sequence>
<evidence type="ECO:0000313" key="3">
    <source>
        <dbReference type="Proteomes" id="UP000242814"/>
    </source>
</evidence>
<dbReference type="EMBL" id="LZYO01000022">
    <property type="protein sequence ID" value="ODH43627.1"/>
    <property type="molecule type" value="Genomic_DNA"/>
</dbReference>
<name>A0A1D2JMZ2_PARBR</name>
<dbReference type="Proteomes" id="UP000242814">
    <property type="component" value="Unassembled WGS sequence"/>
</dbReference>
<keyword evidence="1" id="KW-1133">Transmembrane helix</keyword>
<dbReference type="PANTHER" id="PTHR36205">
    <property type="entry name" value="CHROMOSOME 19, WHOLE GENOME SHOTGUN SEQUENCE"/>
    <property type="match status" value="1"/>
</dbReference>
<accession>A0A1D2JMZ2</accession>
<evidence type="ECO:0000313" key="2">
    <source>
        <dbReference type="EMBL" id="ODH43627.1"/>
    </source>
</evidence>
<reference evidence="2 3" key="1">
    <citation type="submission" date="2016-06" db="EMBL/GenBank/DDBJ databases">
        <authorList>
            <person name="Kjaerup R.B."/>
            <person name="Dalgaard T.S."/>
            <person name="Juul-Madsen H.R."/>
        </authorList>
    </citation>
    <scope>NUCLEOTIDE SEQUENCE [LARGE SCALE GENOMIC DNA]</scope>
    <source>
        <strain evidence="2 3">Pb300</strain>
    </source>
</reference>
<dbReference type="Pfam" id="PF11885">
    <property type="entry name" value="DUF3405"/>
    <property type="match status" value="1"/>
</dbReference>
<feature type="transmembrane region" description="Helical" evidence="1">
    <location>
        <begin position="124"/>
        <end position="144"/>
    </location>
</feature>
<dbReference type="VEuPathDB" id="FungiDB:PABG_00425"/>
<organism evidence="2 3">
    <name type="scientific">Paracoccidioides brasiliensis</name>
    <dbReference type="NCBI Taxonomy" id="121759"/>
    <lineage>
        <taxon>Eukaryota</taxon>
        <taxon>Fungi</taxon>
        <taxon>Dikarya</taxon>
        <taxon>Ascomycota</taxon>
        <taxon>Pezizomycotina</taxon>
        <taxon>Eurotiomycetes</taxon>
        <taxon>Eurotiomycetidae</taxon>
        <taxon>Onygenales</taxon>
        <taxon>Ajellomycetaceae</taxon>
        <taxon>Paracoccidioides</taxon>
    </lineage>
</organism>
<evidence type="ECO:0008006" key="4">
    <source>
        <dbReference type="Google" id="ProtNLM"/>
    </source>
</evidence>
<gene>
    <name evidence="2" type="ORF">ACO22_00971</name>
</gene>
<proteinExistence type="predicted"/>
<dbReference type="PANTHER" id="PTHR36205:SF1">
    <property type="entry name" value="MAJOR FACILITATOR SUPERFAMILY TRANSPORTER"/>
    <property type="match status" value="1"/>
</dbReference>
<evidence type="ECO:0000256" key="1">
    <source>
        <dbReference type="SAM" id="Phobius"/>
    </source>
</evidence>
<dbReference type="InterPro" id="IPR021822">
    <property type="entry name" value="DUF3405"/>
</dbReference>